<dbReference type="EMBL" id="BLXT01004779">
    <property type="protein sequence ID" value="GFO17340.1"/>
    <property type="molecule type" value="Genomic_DNA"/>
</dbReference>
<name>A0AAV4BE12_9GAST</name>
<protein>
    <submittedName>
        <fullName evidence="1">Uncharacterized protein</fullName>
    </submittedName>
</protein>
<dbReference type="AlphaFoldDB" id="A0AAV4BE12"/>
<evidence type="ECO:0000313" key="1">
    <source>
        <dbReference type="EMBL" id="GFO17340.1"/>
    </source>
</evidence>
<organism evidence="1 2">
    <name type="scientific">Plakobranchus ocellatus</name>
    <dbReference type="NCBI Taxonomy" id="259542"/>
    <lineage>
        <taxon>Eukaryota</taxon>
        <taxon>Metazoa</taxon>
        <taxon>Spiralia</taxon>
        <taxon>Lophotrochozoa</taxon>
        <taxon>Mollusca</taxon>
        <taxon>Gastropoda</taxon>
        <taxon>Heterobranchia</taxon>
        <taxon>Euthyneura</taxon>
        <taxon>Panpulmonata</taxon>
        <taxon>Sacoglossa</taxon>
        <taxon>Placobranchoidea</taxon>
        <taxon>Plakobranchidae</taxon>
        <taxon>Plakobranchus</taxon>
    </lineage>
</organism>
<keyword evidence="2" id="KW-1185">Reference proteome</keyword>
<reference evidence="1 2" key="1">
    <citation type="journal article" date="2021" name="Elife">
        <title>Chloroplast acquisition without the gene transfer in kleptoplastic sea slugs, Plakobranchus ocellatus.</title>
        <authorList>
            <person name="Maeda T."/>
            <person name="Takahashi S."/>
            <person name="Yoshida T."/>
            <person name="Shimamura S."/>
            <person name="Takaki Y."/>
            <person name="Nagai Y."/>
            <person name="Toyoda A."/>
            <person name="Suzuki Y."/>
            <person name="Arimoto A."/>
            <person name="Ishii H."/>
            <person name="Satoh N."/>
            <person name="Nishiyama T."/>
            <person name="Hasebe M."/>
            <person name="Maruyama T."/>
            <person name="Minagawa J."/>
            <person name="Obokata J."/>
            <person name="Shigenobu S."/>
        </authorList>
    </citation>
    <scope>NUCLEOTIDE SEQUENCE [LARGE SCALE GENOMIC DNA]</scope>
</reference>
<evidence type="ECO:0000313" key="2">
    <source>
        <dbReference type="Proteomes" id="UP000735302"/>
    </source>
</evidence>
<comment type="caution">
    <text evidence="1">The sequence shown here is derived from an EMBL/GenBank/DDBJ whole genome shotgun (WGS) entry which is preliminary data.</text>
</comment>
<dbReference type="Proteomes" id="UP000735302">
    <property type="component" value="Unassembled WGS sequence"/>
</dbReference>
<gene>
    <name evidence="1" type="ORF">PoB_004384500</name>
</gene>
<proteinExistence type="predicted"/>
<accession>A0AAV4BE12</accession>
<sequence length="111" mass="12814">MSFALQTTAVKTFKQIIKLLCKLCSFYCLSWQSFQSDHGRDLCSDAVAKDLGYQTYSEVTEGQHCDNLERQFRGHVDRRFAVLRKTLNNMTPKNRSVFNYTPIELDIVPNA</sequence>